<dbReference type="AlphaFoldDB" id="A0A1H6UQF7"/>
<dbReference type="STRING" id="1144548.SAMN05443287_102345"/>
<gene>
    <name evidence="1" type="ORF">SAMN05443287_102345</name>
</gene>
<name>A0A1H6UQF7_9ACTN</name>
<sequence>MVRRMRLERITPENYEAALALSVRPDQEDLVGPVVKSWTSHGTPVVIPKIAGPASGG</sequence>
<protein>
    <submittedName>
        <fullName evidence="1">Uncharacterized protein</fullName>
    </submittedName>
</protein>
<dbReference type="EMBL" id="FNYV01000002">
    <property type="protein sequence ID" value="SEI94559.1"/>
    <property type="molecule type" value="Genomic_DNA"/>
</dbReference>
<organism evidence="1 2">
    <name type="scientific">Micromonospora phaseoli</name>
    <dbReference type="NCBI Taxonomy" id="1144548"/>
    <lineage>
        <taxon>Bacteria</taxon>
        <taxon>Bacillati</taxon>
        <taxon>Actinomycetota</taxon>
        <taxon>Actinomycetes</taxon>
        <taxon>Micromonosporales</taxon>
        <taxon>Micromonosporaceae</taxon>
        <taxon>Micromonospora</taxon>
    </lineage>
</organism>
<keyword evidence="2" id="KW-1185">Reference proteome</keyword>
<evidence type="ECO:0000313" key="1">
    <source>
        <dbReference type="EMBL" id="SEI94559.1"/>
    </source>
</evidence>
<proteinExistence type="predicted"/>
<reference evidence="2" key="1">
    <citation type="submission" date="2016-10" db="EMBL/GenBank/DDBJ databases">
        <authorList>
            <person name="Varghese N."/>
            <person name="Submissions S."/>
        </authorList>
    </citation>
    <scope>NUCLEOTIDE SEQUENCE [LARGE SCALE GENOMIC DNA]</scope>
    <source>
        <strain evidence="2">CGMCC 4.7038</strain>
    </source>
</reference>
<accession>A0A1H6UQF7</accession>
<evidence type="ECO:0000313" key="2">
    <source>
        <dbReference type="Proteomes" id="UP000198707"/>
    </source>
</evidence>
<dbReference type="Proteomes" id="UP000198707">
    <property type="component" value="Unassembled WGS sequence"/>
</dbReference>